<keyword evidence="1" id="KW-1133">Transmembrane helix</keyword>
<feature type="transmembrane region" description="Helical" evidence="1">
    <location>
        <begin position="6"/>
        <end position="26"/>
    </location>
</feature>
<accession>A0A6C0BXZ4</accession>
<dbReference type="EMBL" id="MN739278">
    <property type="protein sequence ID" value="QHS96691.1"/>
    <property type="molecule type" value="Genomic_DNA"/>
</dbReference>
<evidence type="ECO:0000313" key="2">
    <source>
        <dbReference type="EMBL" id="QHS96691.1"/>
    </source>
</evidence>
<keyword evidence="1" id="KW-0472">Membrane</keyword>
<evidence type="ECO:0000256" key="1">
    <source>
        <dbReference type="SAM" id="Phobius"/>
    </source>
</evidence>
<organism evidence="2">
    <name type="scientific">viral metagenome</name>
    <dbReference type="NCBI Taxonomy" id="1070528"/>
    <lineage>
        <taxon>unclassified sequences</taxon>
        <taxon>metagenomes</taxon>
        <taxon>organismal metagenomes</taxon>
    </lineage>
</organism>
<protein>
    <submittedName>
        <fullName evidence="2">Uncharacterized protein</fullName>
    </submittedName>
</protein>
<keyword evidence="1" id="KW-0812">Transmembrane</keyword>
<dbReference type="AlphaFoldDB" id="A0A6C0BXZ4"/>
<reference evidence="2" key="1">
    <citation type="journal article" date="2020" name="Nature">
        <title>Giant virus diversity and host interactions through global metagenomics.</title>
        <authorList>
            <person name="Schulz F."/>
            <person name="Roux S."/>
            <person name="Paez-Espino D."/>
            <person name="Jungbluth S."/>
            <person name="Walsh D.A."/>
            <person name="Denef V.J."/>
            <person name="McMahon K.D."/>
            <person name="Konstantinidis K.T."/>
            <person name="Eloe-Fadrosh E.A."/>
            <person name="Kyrpides N.C."/>
            <person name="Woyke T."/>
        </authorList>
    </citation>
    <scope>NUCLEOTIDE SEQUENCE</scope>
    <source>
        <strain evidence="2">GVMAG-M-3300020166-5</strain>
    </source>
</reference>
<sequence length="102" mass="11145">MITNSIIIAFFIYLIIKHVFYGNTIIEGAATKSDTSNAASIKTIGVTQESHTQQIKKLTDKYNELQGLLNGNNIKKAIATNAANITIADKLKNCCKTKNKDA</sequence>
<proteinExistence type="predicted"/>
<name>A0A6C0BXZ4_9ZZZZ</name>